<feature type="region of interest" description="Disordered" evidence="7">
    <location>
        <begin position="74"/>
        <end position="137"/>
    </location>
</feature>
<dbReference type="Proteomes" id="UP001432322">
    <property type="component" value="Unassembled WGS sequence"/>
</dbReference>
<proteinExistence type="inferred from homology"/>
<evidence type="ECO:0000313" key="9">
    <source>
        <dbReference type="EMBL" id="GMT35460.1"/>
    </source>
</evidence>
<evidence type="ECO:0000256" key="5">
    <source>
        <dbReference type="ARBA" id="ARBA00023212"/>
    </source>
</evidence>
<dbReference type="Gene3D" id="1.20.5.1700">
    <property type="match status" value="1"/>
</dbReference>
<dbReference type="InterPro" id="IPR007707">
    <property type="entry name" value="TACC_C"/>
</dbReference>
<dbReference type="AlphaFoldDB" id="A0AAV5WXV4"/>
<keyword evidence="5" id="KW-0206">Cytoskeleton</keyword>
<sequence>GDQNMEVENRDVEMTDELSPRDVDGSVGVSTPPQKRLAVDSRTITRPKRTSPPAVSLPHVFNQENVEVAVAPQSVSSISPRSSTMSSAAPTPAATMTAPAAAATPAAQTVAPTAAPAPGPPEGVVRTSAAPPRAARQQTVVVHSASANQMRAIVEQAKNNGLPDAGVAQLEKSLMDFISIKDREWSAKYEKMGAIMLERKQEADREFAQMKADKEGLEACVNCLLKAAETTNQDRAFIPSVPNLPPAPVLAAMSADKLAEMTRLKKENEALINENTKLHDQHASSFGVYKMQKEAIGKFHSANAELEEKVRTLRDGYDRLKRHAESKLDEASIENDQLRRDLVRKEKSHDQDTIGIRMRLKKAESEVAELQENLEQKRKQNSELKDICEELIRKADMSTSDVE</sequence>
<comment type="subcellular location">
    <subcellularLocation>
        <location evidence="1">Cytoplasm</location>
        <location evidence="1">Cytoskeleton</location>
    </subcellularLocation>
</comment>
<reference evidence="9" key="1">
    <citation type="submission" date="2023-10" db="EMBL/GenBank/DDBJ databases">
        <title>Genome assembly of Pristionchus species.</title>
        <authorList>
            <person name="Yoshida K."/>
            <person name="Sommer R.J."/>
        </authorList>
    </citation>
    <scope>NUCLEOTIDE SEQUENCE</scope>
    <source>
        <strain evidence="9">RS5133</strain>
    </source>
</reference>
<organism evidence="9 10">
    <name type="scientific">Pristionchus fissidentatus</name>
    <dbReference type="NCBI Taxonomy" id="1538716"/>
    <lineage>
        <taxon>Eukaryota</taxon>
        <taxon>Metazoa</taxon>
        <taxon>Ecdysozoa</taxon>
        <taxon>Nematoda</taxon>
        <taxon>Chromadorea</taxon>
        <taxon>Rhabditida</taxon>
        <taxon>Rhabditina</taxon>
        <taxon>Diplogasteromorpha</taxon>
        <taxon>Diplogasteroidea</taxon>
        <taxon>Neodiplogasteridae</taxon>
        <taxon>Pristionchus</taxon>
    </lineage>
</organism>
<evidence type="ECO:0000259" key="8">
    <source>
        <dbReference type="Pfam" id="PF05010"/>
    </source>
</evidence>
<gene>
    <name evidence="9" type="ORF">PFISCL1PPCAC_26757</name>
</gene>
<protein>
    <recommendedName>
        <fullName evidence="8">Transforming acidic coiled-coil-containing protein C-terminal domain-containing protein</fullName>
    </recommendedName>
</protein>
<dbReference type="GO" id="GO:0005856">
    <property type="term" value="C:cytoskeleton"/>
    <property type="evidence" value="ECO:0007669"/>
    <property type="project" value="UniProtKB-SubCell"/>
</dbReference>
<feature type="non-terminal residue" evidence="9">
    <location>
        <position position="1"/>
    </location>
</feature>
<feature type="coiled-coil region" evidence="6">
    <location>
        <begin position="254"/>
        <end position="394"/>
    </location>
</feature>
<evidence type="ECO:0000256" key="4">
    <source>
        <dbReference type="ARBA" id="ARBA00023054"/>
    </source>
</evidence>
<evidence type="ECO:0000256" key="3">
    <source>
        <dbReference type="ARBA" id="ARBA00022490"/>
    </source>
</evidence>
<comment type="similarity">
    <text evidence="2">Belongs to the TACC family.</text>
</comment>
<evidence type="ECO:0000256" key="1">
    <source>
        <dbReference type="ARBA" id="ARBA00004245"/>
    </source>
</evidence>
<dbReference type="EMBL" id="BTSY01000007">
    <property type="protein sequence ID" value="GMT35460.1"/>
    <property type="molecule type" value="Genomic_DNA"/>
</dbReference>
<comment type="caution">
    <text evidence="9">The sequence shown here is derived from an EMBL/GenBank/DDBJ whole genome shotgun (WGS) entry which is preliminary data.</text>
</comment>
<evidence type="ECO:0000256" key="7">
    <source>
        <dbReference type="SAM" id="MobiDB-lite"/>
    </source>
</evidence>
<keyword evidence="10" id="KW-1185">Reference proteome</keyword>
<evidence type="ECO:0000313" key="10">
    <source>
        <dbReference type="Proteomes" id="UP001432322"/>
    </source>
</evidence>
<dbReference type="Pfam" id="PF05010">
    <property type="entry name" value="TACC_C"/>
    <property type="match status" value="1"/>
</dbReference>
<accession>A0AAV5WXV4</accession>
<feature type="region of interest" description="Disordered" evidence="7">
    <location>
        <begin position="1"/>
        <end position="58"/>
    </location>
</feature>
<evidence type="ECO:0000256" key="6">
    <source>
        <dbReference type="SAM" id="Coils"/>
    </source>
</evidence>
<keyword evidence="4 6" id="KW-0175">Coiled coil</keyword>
<keyword evidence="3" id="KW-0963">Cytoplasm</keyword>
<name>A0AAV5WXV4_9BILA</name>
<feature type="compositionally biased region" description="Low complexity" evidence="7">
    <location>
        <begin position="74"/>
        <end position="114"/>
    </location>
</feature>
<feature type="compositionally biased region" description="Basic and acidic residues" evidence="7">
    <location>
        <begin position="7"/>
        <end position="24"/>
    </location>
</feature>
<feature type="domain" description="Transforming acidic coiled-coil-containing protein C-terminal" evidence="8">
    <location>
        <begin position="258"/>
        <end position="392"/>
    </location>
</feature>
<evidence type="ECO:0000256" key="2">
    <source>
        <dbReference type="ARBA" id="ARBA00009423"/>
    </source>
</evidence>